<gene>
    <name evidence="3" type="ORF">J2S11_002939</name>
</gene>
<evidence type="ECO:0000313" key="4">
    <source>
        <dbReference type="Proteomes" id="UP001235840"/>
    </source>
</evidence>
<keyword evidence="4" id="KW-1185">Reference proteome</keyword>
<evidence type="ECO:0000256" key="1">
    <source>
        <dbReference type="ARBA" id="ARBA00022679"/>
    </source>
</evidence>
<feature type="domain" description="PTS EIIB type-2" evidence="2">
    <location>
        <begin position="2"/>
        <end position="91"/>
    </location>
</feature>
<accession>A0ABT9W1B0</accession>
<dbReference type="Pfam" id="PF02302">
    <property type="entry name" value="PTS_IIB"/>
    <property type="match status" value="1"/>
</dbReference>
<dbReference type="EMBL" id="JAUSTY010000012">
    <property type="protein sequence ID" value="MDQ0167022.1"/>
    <property type="molecule type" value="Genomic_DNA"/>
</dbReference>
<comment type="caution">
    <text evidence="3">The sequence shown here is derived from an EMBL/GenBank/DDBJ whole genome shotgun (WGS) entry which is preliminary data.</text>
</comment>
<dbReference type="RefSeq" id="WP_307395699.1">
    <property type="nucleotide sequence ID" value="NZ_BAAADK010000030.1"/>
</dbReference>
<dbReference type="InterPro" id="IPR036095">
    <property type="entry name" value="PTS_EIIB-like_sf"/>
</dbReference>
<protein>
    <submittedName>
        <fullName evidence="3">PTS system ascorbate-specific IIB component</fullName>
    </submittedName>
</protein>
<dbReference type="Proteomes" id="UP001235840">
    <property type="component" value="Unassembled WGS sequence"/>
</dbReference>
<evidence type="ECO:0000313" key="3">
    <source>
        <dbReference type="EMBL" id="MDQ0167022.1"/>
    </source>
</evidence>
<sequence>MKKILVVCGNGLGSSFILEMNVKKALGEIGAEAEVSHTDLATSKTEQADIYLGSKDIVDQLDNGQRTIVGLNNIMSQDEIKQALEEHFKKG</sequence>
<evidence type="ECO:0000259" key="2">
    <source>
        <dbReference type="PROSITE" id="PS51099"/>
    </source>
</evidence>
<keyword evidence="1" id="KW-0808">Transferase</keyword>
<dbReference type="Gene3D" id="3.40.50.2300">
    <property type="match status" value="1"/>
</dbReference>
<organism evidence="3 4">
    <name type="scientific">Caldalkalibacillus horti</name>
    <dbReference type="NCBI Taxonomy" id="77523"/>
    <lineage>
        <taxon>Bacteria</taxon>
        <taxon>Bacillati</taxon>
        <taxon>Bacillota</taxon>
        <taxon>Bacilli</taxon>
        <taxon>Bacillales</taxon>
        <taxon>Bacillaceae</taxon>
        <taxon>Caldalkalibacillus</taxon>
    </lineage>
</organism>
<reference evidence="3 4" key="1">
    <citation type="submission" date="2023-07" db="EMBL/GenBank/DDBJ databases">
        <title>Genomic Encyclopedia of Type Strains, Phase IV (KMG-IV): sequencing the most valuable type-strain genomes for metagenomic binning, comparative biology and taxonomic classification.</title>
        <authorList>
            <person name="Goeker M."/>
        </authorList>
    </citation>
    <scope>NUCLEOTIDE SEQUENCE [LARGE SCALE GENOMIC DNA]</scope>
    <source>
        <strain evidence="3 4">DSM 12751</strain>
    </source>
</reference>
<dbReference type="InterPro" id="IPR003501">
    <property type="entry name" value="PTS_EIIB_2/3"/>
</dbReference>
<dbReference type="CDD" id="cd05563">
    <property type="entry name" value="PTS_IIB_ascorbate"/>
    <property type="match status" value="1"/>
</dbReference>
<proteinExistence type="predicted"/>
<dbReference type="PROSITE" id="PS51099">
    <property type="entry name" value="PTS_EIIB_TYPE_2"/>
    <property type="match status" value="1"/>
</dbReference>
<dbReference type="InterPro" id="IPR013011">
    <property type="entry name" value="PTS_EIIB_2"/>
</dbReference>
<name>A0ABT9W1B0_9BACI</name>
<dbReference type="SUPFAM" id="SSF52794">
    <property type="entry name" value="PTS system IIB component-like"/>
    <property type="match status" value="1"/>
</dbReference>